<keyword evidence="3 8" id="KW-0378">Hydrolase</keyword>
<name>A0AAE3ZHY5_9ACTN</name>
<dbReference type="InterPro" id="IPR038765">
    <property type="entry name" value="Papain-like_cys_pep_sf"/>
</dbReference>
<dbReference type="EMBL" id="JAVDXW010000001">
    <property type="protein sequence ID" value="MDR7304425.1"/>
    <property type="molecule type" value="Genomic_DNA"/>
</dbReference>
<evidence type="ECO:0000256" key="5">
    <source>
        <dbReference type="SAM" id="Coils"/>
    </source>
</evidence>
<dbReference type="SUPFAM" id="SSF54001">
    <property type="entry name" value="Cysteine proteinases"/>
    <property type="match status" value="1"/>
</dbReference>
<keyword evidence="9" id="KW-1185">Reference proteome</keyword>
<dbReference type="PANTHER" id="PTHR47359:SF3">
    <property type="entry name" value="NLP_P60 DOMAIN-CONTAINING PROTEIN-RELATED"/>
    <property type="match status" value="1"/>
</dbReference>
<dbReference type="PROSITE" id="PS51935">
    <property type="entry name" value="NLPC_P60"/>
    <property type="match status" value="1"/>
</dbReference>
<dbReference type="GO" id="GO:0006508">
    <property type="term" value="P:proteolysis"/>
    <property type="evidence" value="ECO:0007669"/>
    <property type="project" value="UniProtKB-KW"/>
</dbReference>
<keyword evidence="2" id="KW-0645">Protease</keyword>
<dbReference type="Proteomes" id="UP001180845">
    <property type="component" value="Unassembled WGS sequence"/>
</dbReference>
<keyword evidence="5" id="KW-0175">Coiled coil</keyword>
<dbReference type="AlphaFoldDB" id="A0AAE3ZHY5"/>
<dbReference type="Pfam" id="PF00877">
    <property type="entry name" value="NLPC_P60"/>
    <property type="match status" value="1"/>
</dbReference>
<comment type="similarity">
    <text evidence="1">Belongs to the peptidase C40 family.</text>
</comment>
<feature type="region of interest" description="Disordered" evidence="6">
    <location>
        <begin position="220"/>
        <end position="249"/>
    </location>
</feature>
<evidence type="ECO:0000256" key="2">
    <source>
        <dbReference type="ARBA" id="ARBA00022670"/>
    </source>
</evidence>
<feature type="compositionally biased region" description="Basic and acidic residues" evidence="6">
    <location>
        <begin position="220"/>
        <end position="229"/>
    </location>
</feature>
<evidence type="ECO:0000313" key="9">
    <source>
        <dbReference type="Proteomes" id="UP001180845"/>
    </source>
</evidence>
<dbReference type="PANTHER" id="PTHR47359">
    <property type="entry name" value="PEPTIDOGLYCAN DL-ENDOPEPTIDASE CWLO"/>
    <property type="match status" value="1"/>
</dbReference>
<feature type="coiled-coil region" evidence="5">
    <location>
        <begin position="124"/>
        <end position="172"/>
    </location>
</feature>
<sequence length="478" mass="51601">MAQSVIVSPIRSEQSCLGDLARTVLQQEVTVVTRSRNRDPVEYRSGLRCLVAVVAATAMLPATPAGGVAVPPRPPNPSEDRIDAERAQARKMAERVGTLANRLAATESRLRKLSTRVAVKLEEANKARVDLRRAERAYAQAKQQAEFAAAEADAAARQVEEQRRRLDEFAASSYRQGSRLGSIPAFVGAESPREMLDRAALLDAISESKLDVLDDLRSARTKKANKDSSARQALQNAEAKRVAADRARAAAEKAKDAAVAARQAQQAQARKLRAEKARVEQQLEQARENVAGLEQQQQRYQEWVAAKEREERAAAAAAQAATDGLAQGASPPGDTVSENSAVETVVQRAVSQVGVPYAWGGGNAHGPTRGIRDGGVADAHGDYLKIGFDCSGLMVYAFAGVGIELPHYSGYQYQAGRKVPLSQKRRGDMLFWQDGGGIHHVALYLGNGRMVEAPYSGAQVRVTSVRYDGIAPYAVRLL</sequence>
<feature type="compositionally biased region" description="Basic and acidic residues" evidence="6">
    <location>
        <begin position="238"/>
        <end position="249"/>
    </location>
</feature>
<evidence type="ECO:0000256" key="1">
    <source>
        <dbReference type="ARBA" id="ARBA00007074"/>
    </source>
</evidence>
<dbReference type="InterPro" id="IPR000064">
    <property type="entry name" value="NLP_P60_dom"/>
</dbReference>
<keyword evidence="4" id="KW-0788">Thiol protease</keyword>
<evidence type="ECO:0000256" key="4">
    <source>
        <dbReference type="ARBA" id="ARBA00022807"/>
    </source>
</evidence>
<reference evidence="8" key="1">
    <citation type="submission" date="2023-07" db="EMBL/GenBank/DDBJ databases">
        <title>Sequencing the genomes of 1000 actinobacteria strains.</title>
        <authorList>
            <person name="Klenk H.-P."/>
        </authorList>
    </citation>
    <scope>NUCLEOTIDE SEQUENCE</scope>
    <source>
        <strain evidence="8">DSM 45977</strain>
    </source>
</reference>
<evidence type="ECO:0000259" key="7">
    <source>
        <dbReference type="PROSITE" id="PS51935"/>
    </source>
</evidence>
<protein>
    <submittedName>
        <fullName evidence="8">Cell wall-associated NlpC family hydrolase</fullName>
    </submittedName>
</protein>
<dbReference type="GO" id="GO:0008234">
    <property type="term" value="F:cysteine-type peptidase activity"/>
    <property type="evidence" value="ECO:0007669"/>
    <property type="project" value="UniProtKB-KW"/>
</dbReference>
<dbReference type="RefSeq" id="WP_310278178.1">
    <property type="nucleotide sequence ID" value="NZ_JAVDXW010000001.1"/>
</dbReference>
<evidence type="ECO:0000256" key="6">
    <source>
        <dbReference type="SAM" id="MobiDB-lite"/>
    </source>
</evidence>
<evidence type="ECO:0000313" key="8">
    <source>
        <dbReference type="EMBL" id="MDR7304425.1"/>
    </source>
</evidence>
<evidence type="ECO:0000256" key="3">
    <source>
        <dbReference type="ARBA" id="ARBA00022801"/>
    </source>
</evidence>
<feature type="domain" description="NlpC/P60" evidence="7">
    <location>
        <begin position="339"/>
        <end position="478"/>
    </location>
</feature>
<comment type="caution">
    <text evidence="8">The sequence shown here is derived from an EMBL/GenBank/DDBJ whole genome shotgun (WGS) entry which is preliminary data.</text>
</comment>
<accession>A0AAE3ZHY5</accession>
<feature type="region of interest" description="Disordered" evidence="6">
    <location>
        <begin position="314"/>
        <end position="337"/>
    </location>
</feature>
<proteinExistence type="inferred from homology"/>
<dbReference type="InterPro" id="IPR051794">
    <property type="entry name" value="PG_Endopeptidase_C40"/>
</dbReference>
<gene>
    <name evidence="8" type="ORF">JOF55_004606</name>
</gene>
<dbReference type="Gene3D" id="3.90.1720.10">
    <property type="entry name" value="endopeptidase domain like (from Nostoc punctiforme)"/>
    <property type="match status" value="1"/>
</dbReference>
<organism evidence="8 9">
    <name type="scientific">Haloactinomyces albus</name>
    <dbReference type="NCBI Taxonomy" id="1352928"/>
    <lineage>
        <taxon>Bacteria</taxon>
        <taxon>Bacillati</taxon>
        <taxon>Actinomycetota</taxon>
        <taxon>Actinomycetes</taxon>
        <taxon>Actinopolysporales</taxon>
        <taxon>Actinopolysporaceae</taxon>
        <taxon>Haloactinomyces</taxon>
    </lineage>
</organism>